<evidence type="ECO:0000313" key="1">
    <source>
        <dbReference type="EMBL" id="KAJ8943131.1"/>
    </source>
</evidence>
<dbReference type="AlphaFoldDB" id="A0AAV8XW36"/>
<protein>
    <submittedName>
        <fullName evidence="1">Uncharacterized protein</fullName>
    </submittedName>
</protein>
<comment type="caution">
    <text evidence="1">The sequence shown here is derived from an EMBL/GenBank/DDBJ whole genome shotgun (WGS) entry which is preliminary data.</text>
</comment>
<sequence length="78" mass="8938">MVNYSNFEMADMHFTHGCTNGNRKEFMLNSTQNVDYLIILRSQIFTNSCGNLVNLKTVMTLAVPEKSEPKLSKMTYLI</sequence>
<name>A0AAV8XW36_9CUCU</name>
<dbReference type="EMBL" id="JAPWTK010000300">
    <property type="protein sequence ID" value="KAJ8943131.1"/>
    <property type="molecule type" value="Genomic_DNA"/>
</dbReference>
<keyword evidence="2" id="KW-1185">Reference proteome</keyword>
<dbReference type="Proteomes" id="UP001162162">
    <property type="component" value="Unassembled WGS sequence"/>
</dbReference>
<proteinExistence type="predicted"/>
<gene>
    <name evidence="1" type="ORF">NQ318_017328</name>
</gene>
<reference evidence="1" key="1">
    <citation type="journal article" date="2023" name="Insect Mol. Biol.">
        <title>Genome sequencing provides insights into the evolution of gene families encoding plant cell wall-degrading enzymes in longhorned beetles.</title>
        <authorList>
            <person name="Shin N.R."/>
            <person name="Okamura Y."/>
            <person name="Kirsch R."/>
            <person name="Pauchet Y."/>
        </authorList>
    </citation>
    <scope>NUCLEOTIDE SEQUENCE</scope>
    <source>
        <strain evidence="1">AMC_N1</strain>
    </source>
</reference>
<accession>A0AAV8XW36</accession>
<organism evidence="1 2">
    <name type="scientific">Aromia moschata</name>
    <dbReference type="NCBI Taxonomy" id="1265417"/>
    <lineage>
        <taxon>Eukaryota</taxon>
        <taxon>Metazoa</taxon>
        <taxon>Ecdysozoa</taxon>
        <taxon>Arthropoda</taxon>
        <taxon>Hexapoda</taxon>
        <taxon>Insecta</taxon>
        <taxon>Pterygota</taxon>
        <taxon>Neoptera</taxon>
        <taxon>Endopterygota</taxon>
        <taxon>Coleoptera</taxon>
        <taxon>Polyphaga</taxon>
        <taxon>Cucujiformia</taxon>
        <taxon>Chrysomeloidea</taxon>
        <taxon>Cerambycidae</taxon>
        <taxon>Cerambycinae</taxon>
        <taxon>Callichromatini</taxon>
        <taxon>Aromia</taxon>
    </lineage>
</organism>
<evidence type="ECO:0000313" key="2">
    <source>
        <dbReference type="Proteomes" id="UP001162162"/>
    </source>
</evidence>